<feature type="domain" description="Cell envelope-related transcriptional attenuator" evidence="5">
    <location>
        <begin position="96"/>
        <end position="243"/>
    </location>
</feature>
<evidence type="ECO:0000256" key="4">
    <source>
        <dbReference type="ARBA" id="ARBA00022989"/>
    </source>
</evidence>
<dbReference type="PANTHER" id="PTHR33392">
    <property type="entry name" value="POLYISOPRENYL-TEICHOIC ACID--PEPTIDOGLYCAN TEICHOIC ACID TRANSFERASE TAGU"/>
    <property type="match status" value="1"/>
</dbReference>
<evidence type="ECO:0000256" key="3">
    <source>
        <dbReference type="ARBA" id="ARBA00022968"/>
    </source>
</evidence>
<dbReference type="RefSeq" id="WP_071975051.1">
    <property type="nucleotide sequence ID" value="NZ_CP065424.1"/>
</dbReference>
<proteinExistence type="inferred from homology"/>
<dbReference type="EMBL" id="MTLA01000005">
    <property type="protein sequence ID" value="OOP70296.1"/>
    <property type="molecule type" value="Genomic_DNA"/>
</dbReference>
<reference evidence="6 7" key="1">
    <citation type="submission" date="2017-01" db="EMBL/GenBank/DDBJ databases">
        <title>Draft genome sequence of Bacillus oleronius.</title>
        <authorList>
            <person name="Allam M."/>
        </authorList>
    </citation>
    <scope>NUCLEOTIDE SEQUENCE [LARGE SCALE GENOMIC DNA]</scope>
    <source>
        <strain evidence="6 7">DSM 9356</strain>
    </source>
</reference>
<dbReference type="InterPro" id="IPR004474">
    <property type="entry name" value="LytR_CpsA_psr"/>
</dbReference>
<dbReference type="NCBIfam" id="TIGR00350">
    <property type="entry name" value="lytR_cpsA_psr"/>
    <property type="match status" value="1"/>
</dbReference>
<dbReference type="Pfam" id="PF03816">
    <property type="entry name" value="LytR_cpsA_psr"/>
    <property type="match status" value="1"/>
</dbReference>
<dbReference type="GO" id="GO:0071555">
    <property type="term" value="P:cell wall organization"/>
    <property type="evidence" value="ECO:0007669"/>
    <property type="project" value="UniProtKB-KW"/>
</dbReference>
<dbReference type="PROSITE" id="PS51257">
    <property type="entry name" value="PROKAR_LIPOPROTEIN"/>
    <property type="match status" value="1"/>
</dbReference>
<keyword evidence="2" id="KW-0812">Transmembrane</keyword>
<keyword evidence="3" id="KW-0735">Signal-anchor</keyword>
<protein>
    <submittedName>
        <fullName evidence="6">Transcriptional regulator</fullName>
    </submittedName>
</protein>
<sequence>MGRQEKSMNKKKKKRKLIAWLVIFPILLLACSFTAYGAILYKKAEKAVNDSYKEIDGRKGKSEYREAKVDPYTDNISILFIGVDGSDARNYGDATRSDALMLATLNEKEKTVKLLSIPRDSYVYIDDVGYKTKINHAHAYGGIKSTVDTVENLLKIPVDYYVEMNFYAFMEIVDTLDGIEVEVPYKISEIDSNDKKHAIRLDPGLQTLNGEEALALARTRKQDSDIMRGQRQQEIMKAILDKAISVKSATKYSNLIDAIGSNMTTNMTFSEMKSLIDYGLSGHLNIESLTLAGTDSMIDGVYYYQLDDAALEEIKTKLSTHLELKNNVANVDTNNNYDDEENAEEENNY</sequence>
<keyword evidence="4" id="KW-1133">Transmembrane helix</keyword>
<evidence type="ECO:0000256" key="1">
    <source>
        <dbReference type="ARBA" id="ARBA00006068"/>
    </source>
</evidence>
<evidence type="ECO:0000259" key="5">
    <source>
        <dbReference type="Pfam" id="PF03816"/>
    </source>
</evidence>
<gene>
    <name evidence="6" type="ORF">BWZ43_00665</name>
</gene>
<evidence type="ECO:0000313" key="6">
    <source>
        <dbReference type="EMBL" id="OOP70296.1"/>
    </source>
</evidence>
<dbReference type="InterPro" id="IPR050922">
    <property type="entry name" value="LytR/CpsA/Psr_CW_biosynth"/>
</dbReference>
<dbReference type="Gene3D" id="3.40.630.190">
    <property type="entry name" value="LCP protein"/>
    <property type="match status" value="1"/>
</dbReference>
<dbReference type="AlphaFoldDB" id="A0A8E2IBI4"/>
<organism evidence="6 7">
    <name type="scientific">Heyndrickxia oleronia</name>
    <dbReference type="NCBI Taxonomy" id="38875"/>
    <lineage>
        <taxon>Bacteria</taxon>
        <taxon>Bacillati</taxon>
        <taxon>Bacillota</taxon>
        <taxon>Bacilli</taxon>
        <taxon>Bacillales</taxon>
        <taxon>Bacillaceae</taxon>
        <taxon>Heyndrickxia</taxon>
    </lineage>
</organism>
<dbReference type="Proteomes" id="UP000189761">
    <property type="component" value="Unassembled WGS sequence"/>
</dbReference>
<comment type="similarity">
    <text evidence="1">Belongs to the LytR/CpsA/Psr (LCP) family.</text>
</comment>
<evidence type="ECO:0000256" key="2">
    <source>
        <dbReference type="ARBA" id="ARBA00022692"/>
    </source>
</evidence>
<evidence type="ECO:0000313" key="7">
    <source>
        <dbReference type="Proteomes" id="UP000189761"/>
    </source>
</evidence>
<name>A0A8E2IBI4_9BACI</name>
<keyword evidence="7" id="KW-1185">Reference proteome</keyword>
<dbReference type="PANTHER" id="PTHR33392:SF3">
    <property type="entry name" value="POLYISOPRENYL-TEICHOIC ACID--PEPTIDOGLYCAN TEICHOIC ACID TRANSFERASE TAGT"/>
    <property type="match status" value="1"/>
</dbReference>
<keyword evidence="4" id="KW-0472">Membrane</keyword>
<accession>A0A8E2IBI4</accession>
<comment type="caution">
    <text evidence="6">The sequence shown here is derived from an EMBL/GenBank/DDBJ whole genome shotgun (WGS) entry which is preliminary data.</text>
</comment>